<dbReference type="FunFam" id="3.30.565.10:FF:000006">
    <property type="entry name" value="Sensor histidine kinase WalK"/>
    <property type="match status" value="1"/>
</dbReference>
<sequence>MKNLLTYLIISLSILQNLAGQATYNFKHISSQNGLSNDFVLDMAIDQQGCVWVATEAGLNKWVGNGSNIVYKESNSGLVSNELTSLYYDPSENILWVGSRQEGISLFDCRTQQFKDFTTDEGLSSNSVTDIMPAAGDKGVWIAYLSGEIDFYDKQTKKIISYNSRNIPGLTGRNRCCRDDKNGALYVGHIGNGMTIINLKEKTAKKYLHEPDDPQSIPGDNVRSIFIDHLKNIWVGTNGGLALFNPMTETFTCFRHDNKNEHSLVGDNIHCITETKDENLWIASDLGGISLLDLHNFSTQNVENLEFKNITHLNSSLSSPNTRMIQEDKFGNVWIGNYSSGLDFISHNQSNFHIIPYFYEIGETKIRKRIYGVKANPDGTVWLGGENELSLYDGHQISRRVNLSTYMYRSYSVIYTIEKDKNNNLWLGINDEGVMCYNPQKDFFSHVDLDVDNLDIRVFYEDEDGTMLIGSEIGLYTYSKGTINKIAMNSWKNWPPTVFAIMKDKQQKTWMGTLGSGIYILDANNKELIHLHEDKNFCSNNINQIYKDRQGGLWIATYKGLAYVKDSNYPEQIEVYDEKNGLADSHIRAIQQDKMGNIWVSTYTGIACWNAYQQKFHNYDYQDGVPMGGFVEGSATITPDGTIYFGSLHGVCYFNPQTIEANETVSSIEIISCESFNTQEGGRKSETMTPDNEGFIRLPYDRNTFRISFSTADYAQNGQVEYAYMMEGMDNSWYNTEDDNTITFRNVTPGKYTFKIKARLKNGGWNEDNIVPLHIIVNPPFWRAWYAYLFYTLLALILIYFIFRSYKKRLLLQNSLDIEKKSLEMEKKNRQKEHELNSERLRFYTNIAHELRTPLTLIIGPLEDLKDNRSMPTPFRTKIQTIYRSAVQLLNLINQLMEFRKTETQNRQLTVVKGNLNNLVTEIGLKYKELNRNEHVTFNIEVEPMKKTVYFDAEIITIILNNLLSNAIKYTPAGQITLSMHQIKANGTSYVEMVVADTGYGIDAESLPHIYDRYYQAKGKHQASGTGIGLALVKSLVDLHHGSLDVESVLEKGTTFFFRIKTDYDYPEALHKEEEDSAIPAKEIVEEDPENTLPILLVVEDNRDIREYIANELQDTYRILQADDGKEGLALALKYTPNIIVSDIMMPNMNGIALCKAIKSDMNTSHIPVILLTAKDSIQDKEEGYNSGADSYLTKPFSAKLLRSRINNLLEIQKRLAKRFIANVPTTITEESNDLQTPSSTQPQLNKLDEAFLTKLTSLIENNLEQEKIDIAFMTDRMNMSYSAFYRKVKALTELTPNEFVRKIKLRNCALLLQTGEYNVSDAAFRTGFNNMPHFRDCFFKEFNVSPSEYIKRHRK</sequence>
<evidence type="ECO:0000256" key="9">
    <source>
        <dbReference type="SAM" id="Phobius"/>
    </source>
</evidence>
<organism evidence="14 18">
    <name type="scientific">Bacteroides ovatus</name>
    <dbReference type="NCBI Taxonomy" id="28116"/>
    <lineage>
        <taxon>Bacteria</taxon>
        <taxon>Pseudomonadati</taxon>
        <taxon>Bacteroidota</taxon>
        <taxon>Bacteroidia</taxon>
        <taxon>Bacteroidales</taxon>
        <taxon>Bacteroidaceae</taxon>
        <taxon>Bacteroides</taxon>
    </lineage>
</organism>
<reference evidence="17" key="1">
    <citation type="journal article" date="2018" name="J. Anim. Genet.">
        <title>Acquired interbacterial defense systems protect against interspecies antagonism in the human gut microbiome.</title>
        <authorList>
            <person name="Ross B.D."/>
            <person name="Verster A.J."/>
            <person name="Radey M.C."/>
            <person name="Schmidtke D.T."/>
            <person name="Pope C.E."/>
            <person name="Hoffman L.R."/>
            <person name="Hajjar A."/>
            <person name="Peterson S.B."/>
            <person name="Borenstein E."/>
            <person name="Mougous J."/>
        </authorList>
    </citation>
    <scope>NUCLEOTIDE SEQUENCE [LARGE SCALE GENOMIC DNA]</scope>
    <source>
        <strain evidence="17">3725 D1 iv</strain>
    </source>
</reference>
<dbReference type="Gene3D" id="3.40.50.2300">
    <property type="match status" value="1"/>
</dbReference>
<evidence type="ECO:0000313" key="18">
    <source>
        <dbReference type="Proteomes" id="UP000478493"/>
    </source>
</evidence>
<evidence type="ECO:0000259" key="13">
    <source>
        <dbReference type="PROSITE" id="PS50110"/>
    </source>
</evidence>
<keyword evidence="9" id="KW-0812">Transmembrane</keyword>
<dbReference type="PANTHER" id="PTHR43547:SF2">
    <property type="entry name" value="HYBRID SIGNAL TRANSDUCTION HISTIDINE KINASE C"/>
    <property type="match status" value="1"/>
</dbReference>
<dbReference type="Gene3D" id="2.130.10.10">
    <property type="entry name" value="YVTN repeat-like/Quinoprotein amine dehydrogenase"/>
    <property type="match status" value="2"/>
</dbReference>
<proteinExistence type="predicted"/>
<evidence type="ECO:0000313" key="17">
    <source>
        <dbReference type="Proteomes" id="UP000318823"/>
    </source>
</evidence>
<dbReference type="Proteomes" id="UP000478493">
    <property type="component" value="Unassembled WGS sequence"/>
</dbReference>
<dbReference type="EMBL" id="CP041395">
    <property type="protein sequence ID" value="QDM08779.1"/>
    <property type="molecule type" value="Genomic_DNA"/>
</dbReference>
<keyword evidence="6" id="KW-0805">Transcription regulation</keyword>
<dbReference type="EC" id="2.7.13.3" evidence="2"/>
<dbReference type="InterPro" id="IPR005467">
    <property type="entry name" value="His_kinase_dom"/>
</dbReference>
<dbReference type="Pfam" id="PF00512">
    <property type="entry name" value="HisKA"/>
    <property type="match status" value="1"/>
</dbReference>
<keyword evidence="4" id="KW-0808">Transferase</keyword>
<dbReference type="InterPro" id="IPR004358">
    <property type="entry name" value="Sig_transdc_His_kin-like_C"/>
</dbReference>
<dbReference type="EMBL" id="JAQQPO010000025">
    <property type="protein sequence ID" value="MDC7960341.1"/>
    <property type="molecule type" value="Genomic_DNA"/>
</dbReference>
<keyword evidence="9" id="KW-0472">Membrane</keyword>
<dbReference type="SUPFAM" id="SSF63829">
    <property type="entry name" value="Calcium-dependent phosphotriesterase"/>
    <property type="match status" value="2"/>
</dbReference>
<dbReference type="RefSeq" id="WP_005831654.1">
    <property type="nucleotide sequence ID" value="NZ_CACRTD010000049.1"/>
</dbReference>
<dbReference type="GO" id="GO:0003700">
    <property type="term" value="F:DNA-binding transcription factor activity"/>
    <property type="evidence" value="ECO:0007669"/>
    <property type="project" value="InterPro"/>
</dbReference>
<dbReference type="InterPro" id="IPR011110">
    <property type="entry name" value="Reg_prop"/>
</dbReference>
<dbReference type="InterPro" id="IPR036890">
    <property type="entry name" value="HATPase_C_sf"/>
</dbReference>
<dbReference type="Proteomes" id="UP000318823">
    <property type="component" value="Chromosome"/>
</dbReference>
<dbReference type="SUPFAM" id="SSF52172">
    <property type="entry name" value="CheY-like"/>
    <property type="match status" value="1"/>
</dbReference>
<evidence type="ECO:0000256" key="3">
    <source>
        <dbReference type="ARBA" id="ARBA00022553"/>
    </source>
</evidence>
<evidence type="ECO:0000256" key="10">
    <source>
        <dbReference type="SAM" id="SignalP"/>
    </source>
</evidence>
<feature type="signal peptide" evidence="10">
    <location>
        <begin position="1"/>
        <end position="19"/>
    </location>
</feature>
<evidence type="ECO:0000256" key="2">
    <source>
        <dbReference type="ARBA" id="ARBA00012438"/>
    </source>
</evidence>
<evidence type="ECO:0000259" key="12">
    <source>
        <dbReference type="PROSITE" id="PS50109"/>
    </source>
</evidence>
<evidence type="ECO:0000313" key="15">
    <source>
        <dbReference type="EMBL" id="MDC7960341.1"/>
    </source>
</evidence>
<feature type="chain" id="PRO_5042713970" description="histidine kinase" evidence="10">
    <location>
        <begin position="20"/>
        <end position="1356"/>
    </location>
</feature>
<dbReference type="FunFam" id="3.40.50.2300:FF:000138">
    <property type="entry name" value="Two-component system sensor histidine kinase/response regulator"/>
    <property type="match status" value="1"/>
</dbReference>
<dbReference type="InterPro" id="IPR018060">
    <property type="entry name" value="HTH_AraC"/>
</dbReference>
<dbReference type="Gene3D" id="1.10.287.130">
    <property type="match status" value="1"/>
</dbReference>
<evidence type="ECO:0000256" key="1">
    <source>
        <dbReference type="ARBA" id="ARBA00000085"/>
    </source>
</evidence>
<dbReference type="Gene3D" id="1.10.10.60">
    <property type="entry name" value="Homeodomain-like"/>
    <property type="match status" value="1"/>
</dbReference>
<reference evidence="15" key="5">
    <citation type="submission" date="2022-10" db="EMBL/GenBank/DDBJ databases">
        <title>Human gut microbiome strain richness.</title>
        <authorList>
            <person name="Chen-Liaw A."/>
        </authorList>
    </citation>
    <scope>NUCLEOTIDE SEQUENCE</scope>
    <source>
        <strain evidence="15">RTP21484st1_H8_RTP21484_190118</strain>
    </source>
</reference>
<dbReference type="InterPro" id="IPR011123">
    <property type="entry name" value="Y_Y_Y"/>
</dbReference>
<dbReference type="GO" id="GO:0000155">
    <property type="term" value="F:phosphorelay sensor kinase activity"/>
    <property type="evidence" value="ECO:0007669"/>
    <property type="project" value="InterPro"/>
</dbReference>
<keyword evidence="10" id="KW-0732">Signal</keyword>
<keyword evidence="9" id="KW-1133">Transmembrane helix</keyword>
<dbReference type="SMART" id="SM00448">
    <property type="entry name" value="REC"/>
    <property type="match status" value="1"/>
</dbReference>
<dbReference type="SUPFAM" id="SSF55874">
    <property type="entry name" value="ATPase domain of HSP90 chaperone/DNA topoisomerase II/histidine kinase"/>
    <property type="match status" value="1"/>
</dbReference>
<dbReference type="PROSITE" id="PS50110">
    <property type="entry name" value="RESPONSE_REGULATORY"/>
    <property type="match status" value="1"/>
</dbReference>
<dbReference type="SUPFAM" id="SSF46689">
    <property type="entry name" value="Homeodomain-like"/>
    <property type="match status" value="1"/>
</dbReference>
<dbReference type="InterPro" id="IPR001789">
    <property type="entry name" value="Sig_transdc_resp-reg_receiver"/>
</dbReference>
<accession>A0A413V4W4</accession>
<feature type="modified residue" description="4-aspartylphosphate" evidence="8">
    <location>
        <position position="1143"/>
    </location>
</feature>
<keyword evidence="3 8" id="KW-0597">Phosphoprotein</keyword>
<feature type="domain" description="HTH araC/xylS-type" evidence="11">
    <location>
        <begin position="1254"/>
        <end position="1353"/>
    </location>
</feature>
<dbReference type="InterPro" id="IPR013783">
    <property type="entry name" value="Ig-like_fold"/>
</dbReference>
<evidence type="ECO:0000256" key="7">
    <source>
        <dbReference type="ARBA" id="ARBA00023163"/>
    </source>
</evidence>
<dbReference type="PROSITE" id="PS50109">
    <property type="entry name" value="HIS_KIN"/>
    <property type="match status" value="1"/>
</dbReference>
<dbReference type="SMART" id="SM00388">
    <property type="entry name" value="HisKA"/>
    <property type="match status" value="1"/>
</dbReference>
<dbReference type="InterPro" id="IPR003594">
    <property type="entry name" value="HATPase_dom"/>
</dbReference>
<protein>
    <recommendedName>
        <fullName evidence="2">histidine kinase</fullName>
        <ecNumber evidence="2">2.7.13.3</ecNumber>
    </recommendedName>
</protein>
<dbReference type="InterPro" id="IPR009057">
    <property type="entry name" value="Homeodomain-like_sf"/>
</dbReference>
<dbReference type="SMART" id="SM00342">
    <property type="entry name" value="HTH_ARAC"/>
    <property type="match status" value="1"/>
</dbReference>
<evidence type="ECO:0000256" key="6">
    <source>
        <dbReference type="ARBA" id="ARBA00023015"/>
    </source>
</evidence>
<dbReference type="Pfam" id="PF07494">
    <property type="entry name" value="Reg_prop"/>
    <property type="match status" value="4"/>
</dbReference>
<dbReference type="InterPro" id="IPR036097">
    <property type="entry name" value="HisK_dim/P_sf"/>
</dbReference>
<dbReference type="SUPFAM" id="SSF101898">
    <property type="entry name" value="NHL repeat"/>
    <property type="match status" value="1"/>
</dbReference>
<feature type="transmembrane region" description="Helical" evidence="9">
    <location>
        <begin position="785"/>
        <end position="803"/>
    </location>
</feature>
<dbReference type="CDD" id="cd17574">
    <property type="entry name" value="REC_OmpR"/>
    <property type="match status" value="1"/>
</dbReference>
<dbReference type="Proteomes" id="UP001215078">
    <property type="component" value="Unassembled WGS sequence"/>
</dbReference>
<dbReference type="Pfam" id="PF02518">
    <property type="entry name" value="HATPase_c"/>
    <property type="match status" value="1"/>
</dbReference>
<evidence type="ECO:0000259" key="11">
    <source>
        <dbReference type="PROSITE" id="PS01124"/>
    </source>
</evidence>
<gene>
    <name evidence="16" type="ORF">DYI28_08625</name>
    <name evidence="14" type="ORF">F3B85_17345</name>
    <name evidence="15" type="ORF">PQ628_19265</name>
</gene>
<reference evidence="16" key="2">
    <citation type="journal article" date="2018" name="Nature">
        <title>Human gut bacteria contain acquired interbacterial defence systems.</title>
        <authorList>
            <person name="Ross B.D."/>
            <person name="Verster A.J."/>
            <person name="Radey M.C."/>
            <person name="Schmidtke D.T."/>
            <person name="Pope C.E."/>
            <person name="Hoffman L.R."/>
            <person name="Hajjar A."/>
            <person name="Peterson S.B."/>
            <person name="Borenstein E."/>
            <person name="Mougous J."/>
        </authorList>
    </citation>
    <scope>NUCLEOTIDE SEQUENCE</scope>
    <source>
        <strain evidence="16">3725 D1 iv</strain>
    </source>
</reference>
<dbReference type="EMBL" id="VWGP01000013">
    <property type="protein sequence ID" value="KAA4533116.1"/>
    <property type="molecule type" value="Genomic_DNA"/>
</dbReference>
<name>A0A413V4W4_BACOV</name>
<evidence type="ECO:0000313" key="16">
    <source>
        <dbReference type="EMBL" id="QDM08779.1"/>
    </source>
</evidence>
<evidence type="ECO:0000313" key="14">
    <source>
        <dbReference type="EMBL" id="KAA4533116.1"/>
    </source>
</evidence>
<reference evidence="14 18" key="3">
    <citation type="journal article" date="2019" name="Nat. Med.">
        <title>A library of human gut bacterial isolates paired with longitudinal multiomics data enables mechanistic microbiome research.</title>
        <authorList>
            <person name="Poyet M."/>
            <person name="Groussin M."/>
            <person name="Gibbons S.M."/>
            <person name="Avila-Pacheco J."/>
            <person name="Jiang X."/>
            <person name="Kearney S.M."/>
            <person name="Perrotta A.R."/>
            <person name="Berdy B."/>
            <person name="Zhao S."/>
            <person name="Lieberman T.D."/>
            <person name="Swanson P.K."/>
            <person name="Smith M."/>
            <person name="Roesemann S."/>
            <person name="Alexander J.E."/>
            <person name="Rich S.A."/>
            <person name="Livny J."/>
            <person name="Vlamakis H."/>
            <person name="Clish C."/>
            <person name="Bullock K."/>
            <person name="Deik A."/>
            <person name="Scott J."/>
            <person name="Pierce K.A."/>
            <person name="Xavier R.J."/>
            <person name="Alm E.J."/>
        </authorList>
    </citation>
    <scope>NUCLEOTIDE SEQUENCE [LARGE SCALE GENOMIC DNA]</scope>
    <source>
        <strain evidence="14 18">BIOML-A41</strain>
    </source>
</reference>
<keyword evidence="7" id="KW-0804">Transcription</keyword>
<dbReference type="InterPro" id="IPR003661">
    <property type="entry name" value="HisK_dim/P_dom"/>
</dbReference>
<dbReference type="CDD" id="cd00082">
    <property type="entry name" value="HisKA"/>
    <property type="match status" value="1"/>
</dbReference>
<keyword evidence="5" id="KW-0418">Kinase</keyword>
<dbReference type="InterPro" id="IPR015943">
    <property type="entry name" value="WD40/YVTN_repeat-like_dom_sf"/>
</dbReference>
<dbReference type="Gene3D" id="2.60.40.10">
    <property type="entry name" value="Immunoglobulins"/>
    <property type="match status" value="1"/>
</dbReference>
<feature type="domain" description="Response regulatory" evidence="13">
    <location>
        <begin position="1095"/>
        <end position="1210"/>
    </location>
</feature>
<dbReference type="SUPFAM" id="SSF47384">
    <property type="entry name" value="Homodimeric domain of signal transducing histidine kinase"/>
    <property type="match status" value="1"/>
</dbReference>
<dbReference type="SMART" id="SM00387">
    <property type="entry name" value="HATPase_c"/>
    <property type="match status" value="1"/>
</dbReference>
<dbReference type="GeneID" id="5303118"/>
<dbReference type="InterPro" id="IPR011006">
    <property type="entry name" value="CheY-like_superfamily"/>
</dbReference>
<dbReference type="PRINTS" id="PR00344">
    <property type="entry name" value="BCTRLSENSOR"/>
</dbReference>
<reference evidence="16" key="4">
    <citation type="submission" date="2019-07" db="EMBL/GenBank/DDBJ databases">
        <authorList>
            <person name="Ross B.D."/>
            <person name="Verster A.J."/>
            <person name="Radey M.C."/>
            <person name="Schmidtke D.T."/>
            <person name="Pope C.E."/>
            <person name="Hoffman L.R."/>
            <person name="Hajjar A."/>
            <person name="Peterson S.B."/>
            <person name="Borenstein E."/>
            <person name="Mougous J.D."/>
        </authorList>
    </citation>
    <scope>NUCLEOTIDE SEQUENCE</scope>
    <source>
        <strain evidence="16">3725 D1 iv</strain>
    </source>
</reference>
<dbReference type="Gene3D" id="3.30.565.10">
    <property type="entry name" value="Histidine kinase-like ATPase, C-terminal domain"/>
    <property type="match status" value="1"/>
</dbReference>
<dbReference type="FunFam" id="1.10.287.130:FF:000034">
    <property type="entry name" value="Two-component system sensor histidine kinase/response regulator"/>
    <property type="match status" value="1"/>
</dbReference>
<dbReference type="Pfam" id="PF07495">
    <property type="entry name" value="Y_Y_Y"/>
    <property type="match status" value="1"/>
</dbReference>
<dbReference type="PANTHER" id="PTHR43547">
    <property type="entry name" value="TWO-COMPONENT HISTIDINE KINASE"/>
    <property type="match status" value="1"/>
</dbReference>
<dbReference type="Pfam" id="PF12833">
    <property type="entry name" value="HTH_18"/>
    <property type="match status" value="1"/>
</dbReference>
<comment type="catalytic activity">
    <reaction evidence="1">
        <text>ATP + protein L-histidine = ADP + protein N-phospho-L-histidine.</text>
        <dbReference type="EC" id="2.7.13.3"/>
    </reaction>
</comment>
<evidence type="ECO:0000256" key="5">
    <source>
        <dbReference type="ARBA" id="ARBA00022777"/>
    </source>
</evidence>
<dbReference type="Pfam" id="PF00072">
    <property type="entry name" value="Response_reg"/>
    <property type="match status" value="1"/>
</dbReference>
<dbReference type="PROSITE" id="PS01124">
    <property type="entry name" value="HTH_ARAC_FAMILY_2"/>
    <property type="match status" value="1"/>
</dbReference>
<dbReference type="GO" id="GO:0043565">
    <property type="term" value="F:sequence-specific DNA binding"/>
    <property type="evidence" value="ECO:0007669"/>
    <property type="project" value="InterPro"/>
</dbReference>
<evidence type="ECO:0000256" key="4">
    <source>
        <dbReference type="ARBA" id="ARBA00022679"/>
    </source>
</evidence>
<feature type="domain" description="Histidine kinase" evidence="12">
    <location>
        <begin position="846"/>
        <end position="1064"/>
    </location>
</feature>
<evidence type="ECO:0000256" key="8">
    <source>
        <dbReference type="PROSITE-ProRule" id="PRU00169"/>
    </source>
</evidence>